<evidence type="ECO:0000313" key="5">
    <source>
        <dbReference type="EMBL" id="KNC87090.1"/>
    </source>
</evidence>
<dbReference type="Pfam" id="PF25116">
    <property type="entry name" value="CBM87_Agd3"/>
    <property type="match status" value="1"/>
</dbReference>
<dbReference type="RefSeq" id="XP_014160992.1">
    <property type="nucleotide sequence ID" value="XM_014305517.1"/>
</dbReference>
<feature type="transmembrane region" description="Helical" evidence="1">
    <location>
        <begin position="883"/>
        <end position="907"/>
    </location>
</feature>
<accession>A0A0L0GDL8</accession>
<evidence type="ECO:0000256" key="1">
    <source>
        <dbReference type="SAM" id="Phobius"/>
    </source>
</evidence>
<proteinExistence type="predicted"/>
<evidence type="ECO:0000259" key="4">
    <source>
        <dbReference type="Pfam" id="PF25116"/>
    </source>
</evidence>
<keyword evidence="1" id="KW-0472">Membrane</keyword>
<dbReference type="AlphaFoldDB" id="A0A0L0GDL8"/>
<organism evidence="5 6">
    <name type="scientific">Sphaeroforma arctica JP610</name>
    <dbReference type="NCBI Taxonomy" id="667725"/>
    <lineage>
        <taxon>Eukaryota</taxon>
        <taxon>Ichthyosporea</taxon>
        <taxon>Ichthyophonida</taxon>
        <taxon>Sphaeroforma</taxon>
    </lineage>
</organism>
<evidence type="ECO:0000259" key="3">
    <source>
        <dbReference type="Pfam" id="PF25115"/>
    </source>
</evidence>
<feature type="signal peptide" evidence="2">
    <location>
        <begin position="1"/>
        <end position="23"/>
    </location>
</feature>
<gene>
    <name evidence="5" type="ORF">SARC_00766</name>
</gene>
<dbReference type="OrthoDB" id="5151256at2759"/>
<feature type="domain" description="Agd3 CBM87" evidence="4">
    <location>
        <begin position="146"/>
        <end position="353"/>
    </location>
</feature>
<keyword evidence="2" id="KW-0732">Signal</keyword>
<dbReference type="Proteomes" id="UP000054560">
    <property type="component" value="Unassembled WGS sequence"/>
</dbReference>
<dbReference type="EMBL" id="KQ241623">
    <property type="protein sequence ID" value="KNC87090.1"/>
    <property type="molecule type" value="Genomic_DNA"/>
</dbReference>
<evidence type="ECO:0000313" key="6">
    <source>
        <dbReference type="Proteomes" id="UP000054560"/>
    </source>
</evidence>
<keyword evidence="1" id="KW-0812">Transmembrane</keyword>
<sequence length="937" mass="104040">MLRSFLTAAIGLSAIGSLAVVSAAQPANVLSMCGADYATLFDTDFNAVSANTNCNDAYVEIPEGWEIAAADDLNVPFILGKTSSFGVDALVLADGHAYHHDNKGVAKLDAIHIQDNTVKVVSCATSTAVLIRKVTAKATQTDYTIRMRTLILSTNEAVHQSVINIYLGFGAPYTLVDLHENSLPAMQDSTGPLFNAIVLTSAELMMAGDNAGEYMPALDGEGWSQLYEYAETYNVRITVMHTTQNADTALLGTGEGTSDAQVIEWLDNPMSLSLNDSVPLTAKLPLGQGESWVYPVKISSGSRHILPFMKFQGDTGVAGFIRQCYNRDEMHFTFAPNQFFNSTYVIGDVWFHWVNKGVYLGQRRVLLSPQVDDVFLATEYYNIEANRQALDGEPMHRANATDMIILRDFQKKVNADNPGWDIRYELAINGQGWGEFATFNGDLDVPLDNMNDNLLEYRDDFFWVTHTWSHMDLYCIESKCEELGYTPYNVSFEELNLNVEFAQSTLFTGIKYSNGTVGERLVDLNNIWNWSPESIVTPRISGLNRSESIQAMLDFGIKTAVGDNTRTDLQAPNPYHTFMTEVGGLTTNEKMHVIARYATRVYFDVSLPEESVAEFNSFYGPHCYGWNEEGPIVFKGRKCNTTSFRYDRDLELNEIMDIEGASTALNLFKKRADPYMFHQANMKAFWWDGEHQSLLSMWTKHVIKSYREFSNLPVITMKMDDLRKHYDERAARDNCGIDARQIHKSGSATVGLRVRTSNACKVKLSRSTGATMQFGTSRRRATETDGYGFDETLSIDSSAAGADQTVEVPSCGSRCDPYPQSRAATPVDDAEFTVPDSQMDDFYTTEEPVEQGPVPTDFDPAGSPYPSIVGEDANRKSDSGVPAWAIGVAVAGAIFCFGLFVAIIVICKRKRDRQKKLAAKQLAVNRYETTQPSVSSC</sequence>
<dbReference type="STRING" id="667725.A0A0L0GDL8"/>
<keyword evidence="1" id="KW-1133">Transmembrane helix</keyword>
<evidence type="ECO:0000256" key="2">
    <source>
        <dbReference type="SAM" id="SignalP"/>
    </source>
</evidence>
<dbReference type="InterPro" id="IPR056827">
    <property type="entry name" value="CBM87_Agd3"/>
</dbReference>
<dbReference type="InterPro" id="IPR056826">
    <property type="entry name" value="Agd3_CE"/>
</dbReference>
<dbReference type="eggNOG" id="ENOG502QR2R">
    <property type="taxonomic scope" value="Eukaryota"/>
</dbReference>
<protein>
    <submittedName>
        <fullName evidence="5">Uncharacterized protein</fullName>
    </submittedName>
</protein>
<keyword evidence="6" id="KW-1185">Reference proteome</keyword>
<reference evidence="5 6" key="1">
    <citation type="submission" date="2011-02" db="EMBL/GenBank/DDBJ databases">
        <title>The Genome Sequence of Sphaeroforma arctica JP610.</title>
        <authorList>
            <consortium name="The Broad Institute Genome Sequencing Platform"/>
            <person name="Russ C."/>
            <person name="Cuomo C."/>
            <person name="Young S.K."/>
            <person name="Zeng Q."/>
            <person name="Gargeya S."/>
            <person name="Alvarado L."/>
            <person name="Berlin A."/>
            <person name="Chapman S.B."/>
            <person name="Chen Z."/>
            <person name="Freedman E."/>
            <person name="Gellesch M."/>
            <person name="Goldberg J."/>
            <person name="Griggs A."/>
            <person name="Gujja S."/>
            <person name="Heilman E."/>
            <person name="Heiman D."/>
            <person name="Howarth C."/>
            <person name="Mehta T."/>
            <person name="Neiman D."/>
            <person name="Pearson M."/>
            <person name="Roberts A."/>
            <person name="Saif S."/>
            <person name="Shea T."/>
            <person name="Shenoy N."/>
            <person name="Sisk P."/>
            <person name="Stolte C."/>
            <person name="Sykes S."/>
            <person name="White J."/>
            <person name="Yandava C."/>
            <person name="Burger G."/>
            <person name="Gray M.W."/>
            <person name="Holland P.W.H."/>
            <person name="King N."/>
            <person name="Lang F.B.F."/>
            <person name="Roger A.J."/>
            <person name="Ruiz-Trillo I."/>
            <person name="Haas B."/>
            <person name="Nusbaum C."/>
            <person name="Birren B."/>
        </authorList>
    </citation>
    <scope>NUCLEOTIDE SEQUENCE [LARGE SCALE GENOMIC DNA]</scope>
    <source>
        <strain evidence="5 6">JP610</strain>
    </source>
</reference>
<name>A0A0L0GDL8_9EUKA</name>
<dbReference type="GeneID" id="25901270"/>
<dbReference type="Pfam" id="PF25115">
    <property type="entry name" value="Agd3_CE"/>
    <property type="match status" value="1"/>
</dbReference>
<feature type="chain" id="PRO_5005539282" evidence="2">
    <location>
        <begin position="24"/>
        <end position="937"/>
    </location>
</feature>
<feature type="domain" description="Agd3 deacetylase" evidence="3">
    <location>
        <begin position="367"/>
        <end position="737"/>
    </location>
</feature>